<dbReference type="GO" id="GO:0016208">
    <property type="term" value="F:AMP binding"/>
    <property type="evidence" value="ECO:0007669"/>
    <property type="project" value="TreeGrafter"/>
</dbReference>
<evidence type="ECO:0000256" key="9">
    <source>
        <dbReference type="HAMAP-Rule" id="MF_01976"/>
    </source>
</evidence>
<keyword evidence="9" id="KW-0067">ATP-binding</keyword>
<dbReference type="GO" id="GO:0003872">
    <property type="term" value="F:6-phosphofructokinase activity"/>
    <property type="evidence" value="ECO:0007669"/>
    <property type="project" value="UniProtKB-UniRule"/>
</dbReference>
<feature type="binding site" evidence="9">
    <location>
        <position position="272"/>
    </location>
    <ligand>
        <name>substrate</name>
        <note>ligand shared between dimeric partners</note>
    </ligand>
</feature>
<dbReference type="GO" id="GO:0005945">
    <property type="term" value="C:6-phosphofructokinase complex"/>
    <property type="evidence" value="ECO:0007669"/>
    <property type="project" value="TreeGrafter"/>
</dbReference>
<proteinExistence type="inferred from homology"/>
<dbReference type="NCBIfam" id="NF002872">
    <property type="entry name" value="PRK03202.1"/>
    <property type="match status" value="1"/>
</dbReference>
<feature type="binding site" description="in other chain" evidence="9">
    <location>
        <begin position="172"/>
        <end position="174"/>
    </location>
    <ligand>
        <name>substrate</name>
        <note>ligand shared between dimeric partners</note>
    </ligand>
</feature>
<dbReference type="Proteomes" id="UP000027986">
    <property type="component" value="Chromosome"/>
</dbReference>
<dbReference type="AlphaFoldDB" id="A0A075JFJ6"/>
<keyword evidence="9" id="KW-0547">Nucleotide-binding</keyword>
<dbReference type="PANTHER" id="PTHR13697:SF52">
    <property type="entry name" value="ATP-DEPENDENT 6-PHOSPHOFRUCTOKINASE 3"/>
    <property type="match status" value="1"/>
</dbReference>
<evidence type="ECO:0000256" key="8">
    <source>
        <dbReference type="ARBA" id="ARBA00023152"/>
    </source>
</evidence>
<dbReference type="RefSeq" id="WP_038566837.1">
    <property type="nucleotide sequence ID" value="NZ_CP008889.1"/>
</dbReference>
<keyword evidence="6 9" id="KW-0418">Kinase</keyword>
<dbReference type="Gene3D" id="3.40.50.460">
    <property type="entry name" value="Phosphofructokinase domain"/>
    <property type="match status" value="1"/>
</dbReference>
<evidence type="ECO:0000256" key="1">
    <source>
        <dbReference type="ARBA" id="ARBA00001946"/>
    </source>
</evidence>
<dbReference type="InterPro" id="IPR000023">
    <property type="entry name" value="Phosphofructokinase_dom"/>
</dbReference>
<keyword evidence="5 9" id="KW-0479">Metal-binding</keyword>
<dbReference type="HAMAP" id="MF_01976">
    <property type="entry name" value="Phosphofructokinase_III"/>
    <property type="match status" value="1"/>
</dbReference>
<dbReference type="SUPFAM" id="SSF53784">
    <property type="entry name" value="Phosphofructokinase"/>
    <property type="match status" value="1"/>
</dbReference>
<dbReference type="GeneID" id="41840148"/>
<feature type="binding site" description="in other chain" evidence="9">
    <location>
        <position position="224"/>
    </location>
    <ligand>
        <name>substrate</name>
        <note>ligand shared between dimeric partners</note>
    </ligand>
</feature>
<comment type="pathway">
    <text evidence="2 9">Carbohydrate degradation; glycolysis; D-glyceraldehyde 3-phosphate and glycerone phosphate from D-glucose: step 3/4.</text>
</comment>
<comment type="subcellular location">
    <subcellularLocation>
        <location evidence="9">Cytoplasm</location>
    </subcellularLocation>
</comment>
<comment type="function">
    <text evidence="9">Catalyzes the phosphorylation of D-fructose 6-phosphate to fructose 1,6-bisphosphate by ATP, the first committing step of glycolysis.</text>
</comment>
<name>A0A075JFJ6_9MICO</name>
<feature type="active site" description="Proton acceptor" evidence="9">
    <location>
        <position position="130"/>
    </location>
</feature>
<dbReference type="OrthoDB" id="9802503at2"/>
<feature type="site" description="Important for substrate specificity; cannot use PPi as phosphoryl donor" evidence="9">
    <location>
        <position position="107"/>
    </location>
</feature>
<evidence type="ECO:0000256" key="5">
    <source>
        <dbReference type="ARBA" id="ARBA00022723"/>
    </source>
</evidence>
<feature type="binding site" description="in other chain" evidence="9">
    <location>
        <begin position="128"/>
        <end position="130"/>
    </location>
    <ligand>
        <name>substrate</name>
        <note>ligand shared between dimeric partners</note>
    </ligand>
</feature>
<feature type="domain" description="Phosphofructokinase" evidence="10">
    <location>
        <begin position="3"/>
        <end position="304"/>
    </location>
</feature>
<keyword evidence="7 9" id="KW-0460">Magnesium</keyword>
<dbReference type="HOGENOM" id="CLU_020655_0_0_11"/>
<dbReference type="PROSITE" id="PS00433">
    <property type="entry name" value="PHOSPHOFRUCTOKINASE"/>
    <property type="match status" value="1"/>
</dbReference>
<evidence type="ECO:0000313" key="11">
    <source>
        <dbReference type="EMBL" id="AIF40062.1"/>
    </source>
</evidence>
<organism evidence="11 12">
    <name type="scientific">Dermacoccus nishinomiyaensis</name>
    <dbReference type="NCBI Taxonomy" id="1274"/>
    <lineage>
        <taxon>Bacteria</taxon>
        <taxon>Bacillati</taxon>
        <taxon>Actinomycetota</taxon>
        <taxon>Actinomycetes</taxon>
        <taxon>Micrococcales</taxon>
        <taxon>Dermacoccaceae</taxon>
        <taxon>Dermacoccus</taxon>
    </lineage>
</organism>
<dbReference type="EC" id="2.7.1.11" evidence="9"/>
<dbReference type="EMBL" id="CP008889">
    <property type="protein sequence ID" value="AIF40062.1"/>
    <property type="molecule type" value="Genomic_DNA"/>
</dbReference>
<feature type="binding site" evidence="9">
    <location>
        <position position="165"/>
    </location>
    <ligand>
        <name>substrate</name>
        <note>ligand shared between dimeric partners</note>
    </ligand>
</feature>
<dbReference type="InterPro" id="IPR012829">
    <property type="entry name" value="Phosphofructokinase_III"/>
</dbReference>
<comment type="catalytic activity">
    <reaction evidence="9">
        <text>beta-D-fructose 6-phosphate + ATP = beta-D-fructose 1,6-bisphosphate + ADP + H(+)</text>
        <dbReference type="Rhea" id="RHEA:16109"/>
        <dbReference type="ChEBI" id="CHEBI:15378"/>
        <dbReference type="ChEBI" id="CHEBI:30616"/>
        <dbReference type="ChEBI" id="CHEBI:32966"/>
        <dbReference type="ChEBI" id="CHEBI:57634"/>
        <dbReference type="ChEBI" id="CHEBI:456216"/>
        <dbReference type="EC" id="2.7.1.11"/>
    </reaction>
</comment>
<dbReference type="GO" id="GO:0030388">
    <property type="term" value="P:fructose 1,6-bisphosphate metabolic process"/>
    <property type="evidence" value="ECO:0007669"/>
    <property type="project" value="TreeGrafter"/>
</dbReference>
<dbReference type="Gene3D" id="3.40.50.450">
    <property type="match status" value="1"/>
</dbReference>
<dbReference type="InterPro" id="IPR015912">
    <property type="entry name" value="Phosphofructokinase_CS"/>
</dbReference>
<feature type="binding site" evidence="9">
    <location>
        <begin position="105"/>
        <end position="108"/>
    </location>
    <ligand>
        <name>ATP</name>
        <dbReference type="ChEBI" id="CHEBI:30616"/>
    </ligand>
</feature>
<dbReference type="KEGG" id="dni:HX89_02785"/>
<keyword evidence="4 9" id="KW-0808">Transferase</keyword>
<comment type="subunit">
    <text evidence="9">Homodimer or homotetramer.</text>
</comment>
<comment type="cofactor">
    <cofactor evidence="1 9">
        <name>Mg(2+)</name>
        <dbReference type="ChEBI" id="CHEBI:18420"/>
    </cofactor>
</comment>
<evidence type="ECO:0000313" key="12">
    <source>
        <dbReference type="Proteomes" id="UP000027986"/>
    </source>
</evidence>
<reference evidence="11 12" key="1">
    <citation type="submission" date="2014-07" db="EMBL/GenBank/DDBJ databases">
        <title>Genome Sequencing of Dermacoccus nishinomiyaensis.</title>
        <authorList>
            <person name="Hong K.W."/>
            <person name="Chan K.G."/>
        </authorList>
    </citation>
    <scope>NUCLEOTIDE SEQUENCE [LARGE SCALE GENOMIC DNA]</scope>
    <source>
        <strain evidence="11 12">M25</strain>
    </source>
</reference>
<dbReference type="PIRSF" id="PIRSF000532">
    <property type="entry name" value="ATP_PFK_prok"/>
    <property type="match status" value="1"/>
</dbReference>
<feature type="binding site" evidence="9">
    <location>
        <begin position="72"/>
        <end position="73"/>
    </location>
    <ligand>
        <name>ATP</name>
        <dbReference type="ChEBI" id="CHEBI:30616"/>
    </ligand>
</feature>
<evidence type="ECO:0000256" key="2">
    <source>
        <dbReference type="ARBA" id="ARBA00004679"/>
    </source>
</evidence>
<evidence type="ECO:0000256" key="4">
    <source>
        <dbReference type="ARBA" id="ARBA00022679"/>
    </source>
</evidence>
<dbReference type="UniPathway" id="UPA00109">
    <property type="reaction ID" value="UER00182"/>
</dbReference>
<keyword evidence="12" id="KW-1185">Reference proteome</keyword>
<dbReference type="InterPro" id="IPR035966">
    <property type="entry name" value="PKF_sf"/>
</dbReference>
<keyword evidence="8 9" id="KW-0324">Glycolysis</keyword>
<evidence type="ECO:0000256" key="6">
    <source>
        <dbReference type="ARBA" id="ARBA00022777"/>
    </source>
</evidence>
<dbReference type="PRINTS" id="PR00476">
    <property type="entry name" value="PHFRCTKINASE"/>
</dbReference>
<feature type="binding site" evidence="9">
    <location>
        <position position="10"/>
    </location>
    <ligand>
        <name>ATP</name>
        <dbReference type="ChEBI" id="CHEBI:30616"/>
    </ligand>
</feature>
<dbReference type="GO" id="GO:0070095">
    <property type="term" value="F:fructose-6-phosphate binding"/>
    <property type="evidence" value="ECO:0007669"/>
    <property type="project" value="TreeGrafter"/>
</dbReference>
<dbReference type="Pfam" id="PF00365">
    <property type="entry name" value="PFK"/>
    <property type="match status" value="1"/>
</dbReference>
<dbReference type="PANTHER" id="PTHR13697">
    <property type="entry name" value="PHOSPHOFRUCTOKINASE"/>
    <property type="match status" value="1"/>
</dbReference>
<comment type="caution">
    <text evidence="9">Lacks conserved residue(s) required for the propagation of feature annotation.</text>
</comment>
<evidence type="ECO:0000256" key="7">
    <source>
        <dbReference type="ARBA" id="ARBA00022842"/>
    </source>
</evidence>
<evidence type="ECO:0000256" key="3">
    <source>
        <dbReference type="ARBA" id="ARBA00022490"/>
    </source>
</evidence>
<dbReference type="GO" id="GO:0042802">
    <property type="term" value="F:identical protein binding"/>
    <property type="evidence" value="ECO:0007669"/>
    <property type="project" value="TreeGrafter"/>
</dbReference>
<feature type="binding site" description="in other chain" evidence="9">
    <location>
        <begin position="278"/>
        <end position="281"/>
    </location>
    <ligand>
        <name>substrate</name>
        <note>ligand shared between dimeric partners</note>
    </ligand>
</feature>
<dbReference type="GO" id="GO:0048029">
    <property type="term" value="F:monosaccharide binding"/>
    <property type="evidence" value="ECO:0007669"/>
    <property type="project" value="TreeGrafter"/>
</dbReference>
<evidence type="ECO:0000259" key="10">
    <source>
        <dbReference type="Pfam" id="PF00365"/>
    </source>
</evidence>
<dbReference type="GO" id="GO:0061621">
    <property type="term" value="P:canonical glycolysis"/>
    <property type="evidence" value="ECO:0007669"/>
    <property type="project" value="TreeGrafter"/>
</dbReference>
<dbReference type="GO" id="GO:0006002">
    <property type="term" value="P:fructose 6-phosphate metabolic process"/>
    <property type="evidence" value="ECO:0007669"/>
    <property type="project" value="InterPro"/>
</dbReference>
<dbReference type="GO" id="GO:0046872">
    <property type="term" value="F:metal ion binding"/>
    <property type="evidence" value="ECO:0007669"/>
    <property type="project" value="UniProtKB-KW"/>
</dbReference>
<comment type="similarity">
    <text evidence="9">Belongs to the phosphofructokinase type A (PFKA) family. Mixed-substrate PFK group III subfamily.</text>
</comment>
<dbReference type="GO" id="GO:0005524">
    <property type="term" value="F:ATP binding"/>
    <property type="evidence" value="ECO:0007669"/>
    <property type="project" value="UniProtKB-KW"/>
</dbReference>
<dbReference type="eggNOG" id="COG0205">
    <property type="taxonomic scope" value="Bacteria"/>
</dbReference>
<accession>A0A075JFJ6</accession>
<dbReference type="InterPro" id="IPR012003">
    <property type="entry name" value="ATP_PFK_prok-type"/>
</dbReference>
<keyword evidence="3 9" id="KW-0963">Cytoplasm</keyword>
<gene>
    <name evidence="9" type="primary">pfkA</name>
    <name evidence="11" type="ORF">HX89_02785</name>
</gene>
<feature type="binding site" evidence="9">
    <location>
        <position position="106"/>
    </location>
    <ligand>
        <name>Mg(2+)</name>
        <dbReference type="ChEBI" id="CHEBI:18420"/>
        <note>catalytic</note>
    </ligand>
</feature>
<dbReference type="InterPro" id="IPR022953">
    <property type="entry name" value="ATP_PFK"/>
</dbReference>
<protein>
    <recommendedName>
        <fullName evidence="9">ATP-dependent 6-phosphofructokinase</fullName>
        <shortName evidence="9">ATP-PFK</shortName>
        <shortName evidence="9">Phosphofructokinase</shortName>
        <ecNumber evidence="9">2.7.1.11</ecNumber>
    </recommendedName>
    <alternativeName>
        <fullName evidence="9">Phosphohexokinase</fullName>
    </alternativeName>
</protein>
<sequence>MSIGILTSGGDCPGLNAVIRGAVMKGDKIYEQEFAGIRDGWRGLIVDDVFSLPRRRVRGLSKEGGTILGTSRTHPYNGIDGVGGPDAIRAVMERHGMEGIIAIGGEGTLSGAARLAADGLPIVGVPKTIDNDLSGTDYTFGFDTAVSIATESIDRLRTTTEAHHRCMVVEVMGRHVGWIALHAGLASGAHAILIPEVSVTLEQITEWVLLTQARGRAPVVVVSEGFQLKNDKGELEDIAAERGLDAAGRPRLGGIGEALAPLIERSTGIETRAATLGHLQRGGVPTAYDRVLATRFGHAAIDAVMQRKWGQMVALSGIDIVTVPMAEATKELKTVPRKQWDEAAVLFG</sequence>
<dbReference type="GO" id="GO:0047334">
    <property type="term" value="F:diphosphate-fructose-6-phosphate 1-phosphotransferase activity"/>
    <property type="evidence" value="ECO:0007669"/>
    <property type="project" value="InterPro"/>
</dbReference>